<dbReference type="InterPro" id="IPR029016">
    <property type="entry name" value="GAF-like_dom_sf"/>
</dbReference>
<dbReference type="Pfam" id="PF13185">
    <property type="entry name" value="GAF_2"/>
    <property type="match status" value="2"/>
</dbReference>
<dbReference type="KEGG" id="svi:Svir_23240"/>
<dbReference type="InterPro" id="IPR011712">
    <property type="entry name" value="Sig_transdc_His_kin_sub3_dim/P"/>
</dbReference>
<accession>C7MXQ3</accession>
<feature type="domain" description="GAF" evidence="5">
    <location>
        <begin position="65"/>
        <end position="181"/>
    </location>
</feature>
<keyword evidence="7" id="KW-1185">Reference proteome</keyword>
<reference evidence="6 7" key="1">
    <citation type="journal article" date="2009" name="Stand. Genomic Sci.">
        <title>Complete genome sequence of Saccharomonospora viridis type strain (P101).</title>
        <authorList>
            <person name="Pati A."/>
            <person name="Sikorski J."/>
            <person name="Nolan M."/>
            <person name="Lapidus A."/>
            <person name="Copeland A."/>
            <person name="Glavina Del Rio T."/>
            <person name="Lucas S."/>
            <person name="Chen F."/>
            <person name="Tice H."/>
            <person name="Pitluck S."/>
            <person name="Cheng J.F."/>
            <person name="Chertkov O."/>
            <person name="Brettin T."/>
            <person name="Han C."/>
            <person name="Detter J.C."/>
            <person name="Kuske C."/>
            <person name="Bruce D."/>
            <person name="Goodwin L."/>
            <person name="Chain P."/>
            <person name="D'haeseleer P."/>
            <person name="Chen A."/>
            <person name="Palaniappan K."/>
            <person name="Ivanova N."/>
            <person name="Mavromatis K."/>
            <person name="Mikhailova N."/>
            <person name="Rohde M."/>
            <person name="Tindall B.J."/>
            <person name="Goker M."/>
            <person name="Bristow J."/>
            <person name="Eisen J.A."/>
            <person name="Markowitz V."/>
            <person name="Hugenholtz P."/>
            <person name="Kyrpides N.C."/>
            <person name="Klenk H.P."/>
        </authorList>
    </citation>
    <scope>NUCLEOTIDE SEQUENCE [LARGE SCALE GENOMIC DNA]</scope>
    <source>
        <strain evidence="7">ATCC 15386 / DSM 43017 / JCM 3036 / NBRC 12207 / P101</strain>
    </source>
</reference>
<proteinExistence type="predicted"/>
<keyword evidence="2 6" id="KW-0418">Kinase</keyword>
<gene>
    <name evidence="6" type="ordered locus">Svir_23240</name>
</gene>
<dbReference type="InterPro" id="IPR036890">
    <property type="entry name" value="HATPase_C_sf"/>
</dbReference>
<evidence type="ECO:0000256" key="3">
    <source>
        <dbReference type="ARBA" id="ARBA00023012"/>
    </source>
</evidence>
<dbReference type="STRING" id="471857.Svir_23240"/>
<evidence type="ECO:0000256" key="1">
    <source>
        <dbReference type="ARBA" id="ARBA00022679"/>
    </source>
</evidence>
<dbReference type="PANTHER" id="PTHR24421">
    <property type="entry name" value="NITRATE/NITRITE SENSOR PROTEIN NARX-RELATED"/>
    <property type="match status" value="1"/>
</dbReference>
<dbReference type="InterPro" id="IPR050482">
    <property type="entry name" value="Sensor_HK_TwoCompSys"/>
</dbReference>
<feature type="region of interest" description="Disordered" evidence="4">
    <location>
        <begin position="1"/>
        <end position="38"/>
    </location>
</feature>
<name>C7MXQ3_SACVD</name>
<dbReference type="EMBL" id="CP001683">
    <property type="protein sequence ID" value="ACU97332.1"/>
    <property type="molecule type" value="Genomic_DNA"/>
</dbReference>
<evidence type="ECO:0000313" key="6">
    <source>
        <dbReference type="EMBL" id="ACU97332.1"/>
    </source>
</evidence>
<dbReference type="Pfam" id="PF07730">
    <property type="entry name" value="HisKA_3"/>
    <property type="match status" value="1"/>
</dbReference>
<dbReference type="eggNOG" id="COG2203">
    <property type="taxonomic scope" value="Bacteria"/>
</dbReference>
<feature type="domain" description="GAF" evidence="5">
    <location>
        <begin position="202"/>
        <end position="346"/>
    </location>
</feature>
<dbReference type="SMART" id="SM00065">
    <property type="entry name" value="GAF"/>
    <property type="match status" value="2"/>
</dbReference>
<keyword evidence="3" id="KW-0902">Two-component regulatory system</keyword>
<dbReference type="PANTHER" id="PTHR24421:SF56">
    <property type="entry name" value="OXYGEN SENSOR HISTIDINE KINASE RESPONSE REGULATOR DOST"/>
    <property type="match status" value="1"/>
</dbReference>
<dbReference type="GO" id="GO:0000155">
    <property type="term" value="F:phosphorelay sensor kinase activity"/>
    <property type="evidence" value="ECO:0007669"/>
    <property type="project" value="InterPro"/>
</dbReference>
<dbReference type="Gene3D" id="1.20.5.1930">
    <property type="match status" value="1"/>
</dbReference>
<dbReference type="RefSeq" id="WP_015786645.1">
    <property type="nucleotide sequence ID" value="NC_013159.1"/>
</dbReference>
<evidence type="ECO:0000256" key="2">
    <source>
        <dbReference type="ARBA" id="ARBA00022777"/>
    </source>
</evidence>
<dbReference type="GO" id="GO:0016020">
    <property type="term" value="C:membrane"/>
    <property type="evidence" value="ECO:0007669"/>
    <property type="project" value="InterPro"/>
</dbReference>
<dbReference type="SUPFAM" id="SSF55781">
    <property type="entry name" value="GAF domain-like"/>
    <property type="match status" value="2"/>
</dbReference>
<dbReference type="AlphaFoldDB" id="C7MXQ3"/>
<dbReference type="GO" id="GO:0046983">
    <property type="term" value="F:protein dimerization activity"/>
    <property type="evidence" value="ECO:0007669"/>
    <property type="project" value="InterPro"/>
</dbReference>
<dbReference type="eggNOG" id="COG4585">
    <property type="taxonomic scope" value="Bacteria"/>
</dbReference>
<dbReference type="HOGENOM" id="CLU_034370_1_0_11"/>
<dbReference type="Proteomes" id="UP000000841">
    <property type="component" value="Chromosome"/>
</dbReference>
<feature type="region of interest" description="Disordered" evidence="4">
    <location>
        <begin position="545"/>
        <end position="572"/>
    </location>
</feature>
<evidence type="ECO:0000259" key="5">
    <source>
        <dbReference type="SMART" id="SM00065"/>
    </source>
</evidence>
<evidence type="ECO:0000256" key="4">
    <source>
        <dbReference type="SAM" id="MobiDB-lite"/>
    </source>
</evidence>
<protein>
    <submittedName>
        <fullName evidence="6">Histidine kinase with GAF domain protein</fullName>
    </submittedName>
</protein>
<feature type="region of interest" description="Disordered" evidence="4">
    <location>
        <begin position="89"/>
        <end position="127"/>
    </location>
</feature>
<organism evidence="6 7">
    <name type="scientific">Saccharomonospora viridis (strain ATCC 15386 / DSM 43017 / JCM 3036 / CCUG 5913 / NBRC 12207 / NCIMB 9602 / P101)</name>
    <name type="common">Thermoactinomyces viridis</name>
    <dbReference type="NCBI Taxonomy" id="471857"/>
    <lineage>
        <taxon>Bacteria</taxon>
        <taxon>Bacillati</taxon>
        <taxon>Actinomycetota</taxon>
        <taxon>Actinomycetes</taxon>
        <taxon>Pseudonocardiales</taxon>
        <taxon>Pseudonocardiaceae</taxon>
        <taxon>Saccharomonospora</taxon>
    </lineage>
</organism>
<evidence type="ECO:0000313" key="7">
    <source>
        <dbReference type="Proteomes" id="UP000000841"/>
    </source>
</evidence>
<dbReference type="InterPro" id="IPR003018">
    <property type="entry name" value="GAF"/>
</dbReference>
<keyword evidence="1" id="KW-0808">Transferase</keyword>
<sequence>MSSSADTGGGRRDTARSRPAVRTRSDLGLDESLTGTPGRLAETLTAGDRLHSLLNAVLAIHGELELDSTLRRTVRVALDLVEADSGALTMFDPENGSPDSVVEGHDPMWPSRTTAPQEDEPDPSTELSVPVRVRDEVVGTLYVRGKRRGGDFSAGDRAVLRVVAATAGVAVENARLFERARVRGRWLEAVAALNAELLGGASLNRSLRRVVEIAKELSDADTTLLLLTEADGALSVGAVSDPIRHLDEGALVIPGPVLTDVLRMVEPVTLEDLGRETTSLPPSVSREFGPAVISPLRSAEGMHGLLVALRKNGATGFTRQQIAAVSSFAAQATFALRFADKRESERAVALLTDRDRIAQDLHDHVIQRLFAASMSLQGALRQTHDPRTAERIGDAMRRLDLTVKEIRTSIFELHSVGTGKNSLRRRLLDAVPVLPQGFPTLSVRIGGAVDTFVPESLGRDMEVVVREAVRRLVRQAQDDGTAAEITLDVEVDDAVRIDITVAGPISVPADSRWLEQLRRRSRDHGGKTVVDDHGGTVRLLWTAPLPTSDAAPPRRGGASERARAPLSEEVTSDPAHNRCGLTCCPPILGGGHHHDHSGFREPCGAGGATAGGGGHRRAPAGYDVTRCGARSRIDR</sequence>
<dbReference type="Gene3D" id="3.30.450.40">
    <property type="match status" value="3"/>
</dbReference>
<dbReference type="Gene3D" id="3.30.565.10">
    <property type="entry name" value="Histidine kinase-like ATPase, C-terminal domain"/>
    <property type="match status" value="1"/>
</dbReference>